<dbReference type="EMBL" id="LT559118">
    <property type="protein sequence ID" value="SBO95924.1"/>
    <property type="molecule type" value="Genomic_DNA"/>
</dbReference>
<proteinExistence type="predicted"/>
<organism evidence="1">
    <name type="scientific">Nonomuraea gerenzanensis</name>
    <dbReference type="NCBI Taxonomy" id="93944"/>
    <lineage>
        <taxon>Bacteria</taxon>
        <taxon>Bacillati</taxon>
        <taxon>Actinomycetota</taxon>
        <taxon>Actinomycetes</taxon>
        <taxon>Streptosporangiales</taxon>
        <taxon>Streptosporangiaceae</taxon>
        <taxon>Nonomuraea</taxon>
    </lineage>
</organism>
<accession>A0A1M4EAV1</accession>
<dbReference type="AlphaFoldDB" id="A0A1M4EAV1"/>
<sequence>MTAQELQYLEANPGPRKDPATAAMVFSLHEGPKELSEVRTSPVSGNE</sequence>
<name>A0A1M4EAV1_9ACTN</name>
<reference evidence="1" key="1">
    <citation type="submission" date="2016-04" db="EMBL/GenBank/DDBJ databases">
        <authorList>
            <person name="Evans L.H."/>
            <person name="Alamgir A."/>
            <person name="Owens N."/>
            <person name="Weber N.D."/>
            <person name="Virtaneva K."/>
            <person name="Barbian K."/>
            <person name="Babar A."/>
            <person name="Rosenke K."/>
        </authorList>
    </citation>
    <scope>NUCLEOTIDE SEQUENCE</scope>
    <source>
        <strain evidence="1">Nono1</strain>
    </source>
</reference>
<evidence type="ECO:0000313" key="1">
    <source>
        <dbReference type="EMBL" id="SBO95924.1"/>
    </source>
</evidence>
<gene>
    <name evidence="1" type="ORF">BN4615_P5440</name>
</gene>
<protein>
    <submittedName>
        <fullName evidence="1">Uncharacterized protein</fullName>
    </submittedName>
</protein>